<feature type="signal peptide" evidence="1">
    <location>
        <begin position="1"/>
        <end position="22"/>
    </location>
</feature>
<dbReference type="CDD" id="cd00104">
    <property type="entry name" value="KAZAL_FS"/>
    <property type="match status" value="1"/>
</dbReference>
<keyword evidence="4" id="KW-1185">Reference proteome</keyword>
<dbReference type="SUPFAM" id="SSF100895">
    <property type="entry name" value="Kazal-type serine protease inhibitors"/>
    <property type="match status" value="1"/>
</dbReference>
<evidence type="ECO:0000256" key="1">
    <source>
        <dbReference type="SAM" id="SignalP"/>
    </source>
</evidence>
<evidence type="ECO:0000313" key="3">
    <source>
        <dbReference type="EMBL" id="KAL0871419.1"/>
    </source>
</evidence>
<evidence type="ECO:0000259" key="2">
    <source>
        <dbReference type="PROSITE" id="PS51465"/>
    </source>
</evidence>
<name>A0ABR3HLY7_LOXSC</name>
<sequence>MDYKYFNQFFIVALLCCACAYTEVPSCACARVYRPLCASDGRTYNNLCEFQCRADYLAKFGEKLAVIKHARCEESYE</sequence>
<dbReference type="Gene3D" id="3.30.60.30">
    <property type="match status" value="1"/>
</dbReference>
<gene>
    <name evidence="3" type="ORF">ABMA27_005149</name>
</gene>
<keyword evidence="1" id="KW-0732">Signal</keyword>
<protein>
    <recommendedName>
        <fullName evidence="2">Kazal-like domain-containing protein</fullName>
    </recommendedName>
</protein>
<reference evidence="3 4" key="1">
    <citation type="submission" date="2024-06" db="EMBL/GenBank/DDBJ databases">
        <title>A chromosome-level genome assembly of beet webworm, Loxostege sticticalis.</title>
        <authorList>
            <person name="Zhang Y."/>
        </authorList>
    </citation>
    <scope>NUCLEOTIDE SEQUENCE [LARGE SCALE GENOMIC DNA]</scope>
    <source>
        <strain evidence="3">AQ026</strain>
        <tissue evidence="3">Whole body</tissue>
    </source>
</reference>
<dbReference type="PROSITE" id="PS00282">
    <property type="entry name" value="KAZAL_1"/>
    <property type="match status" value="1"/>
</dbReference>
<evidence type="ECO:0000313" key="4">
    <source>
        <dbReference type="Proteomes" id="UP001549920"/>
    </source>
</evidence>
<organism evidence="3 4">
    <name type="scientific">Loxostege sticticalis</name>
    <name type="common">Beet webworm moth</name>
    <dbReference type="NCBI Taxonomy" id="481309"/>
    <lineage>
        <taxon>Eukaryota</taxon>
        <taxon>Metazoa</taxon>
        <taxon>Ecdysozoa</taxon>
        <taxon>Arthropoda</taxon>
        <taxon>Hexapoda</taxon>
        <taxon>Insecta</taxon>
        <taxon>Pterygota</taxon>
        <taxon>Neoptera</taxon>
        <taxon>Endopterygota</taxon>
        <taxon>Lepidoptera</taxon>
        <taxon>Glossata</taxon>
        <taxon>Ditrysia</taxon>
        <taxon>Pyraloidea</taxon>
        <taxon>Crambidae</taxon>
        <taxon>Pyraustinae</taxon>
        <taxon>Loxostege</taxon>
    </lineage>
</organism>
<dbReference type="EMBL" id="JBEUOH010000017">
    <property type="protein sequence ID" value="KAL0871419.1"/>
    <property type="molecule type" value="Genomic_DNA"/>
</dbReference>
<feature type="domain" description="Kazal-like" evidence="2">
    <location>
        <begin position="21"/>
        <end position="74"/>
    </location>
</feature>
<dbReference type="PROSITE" id="PS51465">
    <property type="entry name" value="KAZAL_2"/>
    <property type="match status" value="1"/>
</dbReference>
<dbReference type="Pfam" id="PF00050">
    <property type="entry name" value="Kazal_1"/>
    <property type="match status" value="1"/>
</dbReference>
<dbReference type="InterPro" id="IPR002350">
    <property type="entry name" value="Kazal_dom"/>
</dbReference>
<accession>A0ABR3HLY7</accession>
<dbReference type="SMART" id="SM00280">
    <property type="entry name" value="KAZAL"/>
    <property type="match status" value="1"/>
</dbReference>
<feature type="chain" id="PRO_5046263213" description="Kazal-like domain-containing protein" evidence="1">
    <location>
        <begin position="23"/>
        <end position="77"/>
    </location>
</feature>
<comment type="caution">
    <text evidence="3">The sequence shown here is derived from an EMBL/GenBank/DDBJ whole genome shotgun (WGS) entry which is preliminary data.</text>
</comment>
<dbReference type="InterPro" id="IPR036058">
    <property type="entry name" value="Kazal_dom_sf"/>
</dbReference>
<proteinExistence type="predicted"/>
<dbReference type="Proteomes" id="UP001549920">
    <property type="component" value="Unassembled WGS sequence"/>
</dbReference>